<dbReference type="OrthoDB" id="1075473at2"/>
<keyword evidence="14" id="KW-1185">Reference proteome</keyword>
<evidence type="ECO:0000313" key="13">
    <source>
        <dbReference type="EMBL" id="QHI39091.1"/>
    </source>
</evidence>
<evidence type="ECO:0000259" key="11">
    <source>
        <dbReference type="Pfam" id="PF00593"/>
    </source>
</evidence>
<evidence type="ECO:0000256" key="7">
    <source>
        <dbReference type="ARBA" id="ARBA00023237"/>
    </source>
</evidence>
<keyword evidence="10" id="KW-0732">Signal</keyword>
<accession>A0A7L4ZRD9</accession>
<dbReference type="KEGG" id="kan:IMCC3317_44920"/>
<feature type="chain" id="PRO_5029575612" evidence="10">
    <location>
        <begin position="19"/>
        <end position="717"/>
    </location>
</feature>
<dbReference type="GO" id="GO:0009279">
    <property type="term" value="C:cell outer membrane"/>
    <property type="evidence" value="ECO:0007669"/>
    <property type="project" value="UniProtKB-SubCell"/>
</dbReference>
<evidence type="ECO:0000256" key="1">
    <source>
        <dbReference type="ARBA" id="ARBA00004571"/>
    </source>
</evidence>
<keyword evidence="4 8" id="KW-0812">Transmembrane</keyword>
<evidence type="ECO:0000256" key="10">
    <source>
        <dbReference type="SAM" id="SignalP"/>
    </source>
</evidence>
<dbReference type="Pfam" id="PF00593">
    <property type="entry name" value="TonB_dep_Rec_b-barrel"/>
    <property type="match status" value="1"/>
</dbReference>
<organism evidence="13 14">
    <name type="scientific">Kordia antarctica</name>
    <dbReference type="NCBI Taxonomy" id="1218801"/>
    <lineage>
        <taxon>Bacteria</taxon>
        <taxon>Pseudomonadati</taxon>
        <taxon>Bacteroidota</taxon>
        <taxon>Flavobacteriia</taxon>
        <taxon>Flavobacteriales</taxon>
        <taxon>Flavobacteriaceae</taxon>
        <taxon>Kordia</taxon>
    </lineage>
</organism>
<evidence type="ECO:0000259" key="12">
    <source>
        <dbReference type="Pfam" id="PF07715"/>
    </source>
</evidence>
<dbReference type="AlphaFoldDB" id="A0A7L4ZRD9"/>
<keyword evidence="5 9" id="KW-0798">TonB box</keyword>
<keyword evidence="6 8" id="KW-0472">Membrane</keyword>
<evidence type="ECO:0000256" key="6">
    <source>
        <dbReference type="ARBA" id="ARBA00023136"/>
    </source>
</evidence>
<evidence type="ECO:0000313" key="14">
    <source>
        <dbReference type="Proteomes" id="UP000464657"/>
    </source>
</evidence>
<dbReference type="InterPro" id="IPR037066">
    <property type="entry name" value="Plug_dom_sf"/>
</dbReference>
<keyword evidence="7 8" id="KW-0998">Cell outer membrane</keyword>
<gene>
    <name evidence="13" type="primary">susC_24</name>
    <name evidence="13" type="ORF">IMCC3317_44920</name>
</gene>
<dbReference type="Gene3D" id="2.40.170.20">
    <property type="entry name" value="TonB-dependent receptor, beta-barrel domain"/>
    <property type="match status" value="1"/>
</dbReference>
<keyword evidence="2 8" id="KW-0813">Transport</keyword>
<dbReference type="InterPro" id="IPR000531">
    <property type="entry name" value="Beta-barrel_TonB"/>
</dbReference>
<dbReference type="PROSITE" id="PS52016">
    <property type="entry name" value="TONB_DEPENDENT_REC_3"/>
    <property type="match status" value="1"/>
</dbReference>
<name>A0A7L4ZRD9_9FLAO</name>
<evidence type="ECO:0000256" key="8">
    <source>
        <dbReference type="PROSITE-ProRule" id="PRU01360"/>
    </source>
</evidence>
<evidence type="ECO:0000256" key="9">
    <source>
        <dbReference type="RuleBase" id="RU003357"/>
    </source>
</evidence>
<comment type="subcellular location">
    <subcellularLocation>
        <location evidence="1 8">Cell outer membrane</location>
        <topology evidence="1 8">Multi-pass membrane protein</topology>
    </subcellularLocation>
</comment>
<dbReference type="EMBL" id="CP019288">
    <property type="protein sequence ID" value="QHI39091.1"/>
    <property type="molecule type" value="Genomic_DNA"/>
</dbReference>
<dbReference type="Proteomes" id="UP000464657">
    <property type="component" value="Chromosome"/>
</dbReference>
<proteinExistence type="inferred from homology"/>
<evidence type="ECO:0000256" key="2">
    <source>
        <dbReference type="ARBA" id="ARBA00022448"/>
    </source>
</evidence>
<sequence>MKKLLLLICLCVQTFTFAQITISGIVTDQNDEPIFGANVYLKGTFDGGSTDEKGKFTFTTEETGQQILVISFLSFEVKELSLEVSQMQNLTVKLRENVDALNAVILSAGSFEAGDNAKVTALKPLDIVTTASALGDIVGALQTLPGTSTVAEDGRLFVRGGRAEETQIFIDGIRVFTPYSNSTNNIPTRGRYSPFLFKGITFSTGGYSAEFGQALSGVLELNTINEPDQEKTDIGVMTVGGSLGHTEKWEKGSVSVSASYINLAPYLELFPDRNDWKKPFQGAQGESVFRHHFKNGTFKFYTAFDITNFELDQESINVDELVRFKLNNNNLYMNSSYKGTFGESWAIASGLSYTRDRSKINIIDDRINSLENSFHFKTKLKKNFNNRIKLSFGAEYFATDYDENFENPNVSKLEYGFKSNLFGAFAETDIFFSKNFALQAGIRLDHTDMLNETTISPRLSVAYKTSEKDQVSFAFGQFYQNPNNNYLKFHTDFKPENATHYIANYQYVHDGRTFRAEAYHKKYNDLITFSGDFVQPNADFANDGFGHATGLDIFWRDNKTIKNVEYWISYSYLDTSRKFENYPVEAMPNFATKHNFSLVTKHWIDKLKSQIGFSYNYSSGRAYTNLNTTGFLSEKTKDYHSLSVNWAYLLSPQKILYFSVSNALGVRNVFGYEYANQADVNGTFQRMTRRPAADQFFFVGFFWTISDDKSSNQLDTL</sequence>
<dbReference type="Gene3D" id="2.170.130.10">
    <property type="entry name" value="TonB-dependent receptor, plug domain"/>
    <property type="match status" value="1"/>
</dbReference>
<protein>
    <submittedName>
        <fullName evidence="13">TonB-dependent receptor SusC</fullName>
    </submittedName>
</protein>
<dbReference type="InterPro" id="IPR036942">
    <property type="entry name" value="Beta-barrel_TonB_sf"/>
</dbReference>
<dbReference type="InterPro" id="IPR039426">
    <property type="entry name" value="TonB-dep_rcpt-like"/>
</dbReference>
<keyword evidence="13" id="KW-0675">Receptor</keyword>
<reference evidence="13 14" key="1">
    <citation type="journal article" date="2013" name="Int. J. Syst. Evol. Microbiol.">
        <title>Kordia antarctica sp. nov., isolated from Antarctic seawater.</title>
        <authorList>
            <person name="Baek K."/>
            <person name="Choi A."/>
            <person name="Kang I."/>
            <person name="Lee K."/>
            <person name="Cho J.C."/>
        </authorList>
    </citation>
    <scope>NUCLEOTIDE SEQUENCE [LARGE SCALE GENOMIC DNA]</scope>
    <source>
        <strain evidence="13 14">IMCC3317</strain>
    </source>
</reference>
<feature type="domain" description="TonB-dependent receptor-like beta-barrel" evidence="11">
    <location>
        <begin position="317"/>
        <end position="662"/>
    </location>
</feature>
<dbReference type="RefSeq" id="WP_160131597.1">
    <property type="nucleotide sequence ID" value="NZ_CP019288.1"/>
</dbReference>
<dbReference type="Pfam" id="PF07715">
    <property type="entry name" value="Plug"/>
    <property type="match status" value="1"/>
</dbReference>
<dbReference type="InterPro" id="IPR012910">
    <property type="entry name" value="Plug_dom"/>
</dbReference>
<evidence type="ECO:0000256" key="3">
    <source>
        <dbReference type="ARBA" id="ARBA00022452"/>
    </source>
</evidence>
<comment type="similarity">
    <text evidence="8 9">Belongs to the TonB-dependent receptor family.</text>
</comment>
<feature type="signal peptide" evidence="10">
    <location>
        <begin position="1"/>
        <end position="18"/>
    </location>
</feature>
<dbReference type="SUPFAM" id="SSF56935">
    <property type="entry name" value="Porins"/>
    <property type="match status" value="1"/>
</dbReference>
<dbReference type="InterPro" id="IPR008969">
    <property type="entry name" value="CarboxyPept-like_regulatory"/>
</dbReference>
<evidence type="ECO:0000256" key="5">
    <source>
        <dbReference type="ARBA" id="ARBA00023077"/>
    </source>
</evidence>
<dbReference type="Pfam" id="PF13715">
    <property type="entry name" value="CarbopepD_reg_2"/>
    <property type="match status" value="1"/>
</dbReference>
<dbReference type="Gene3D" id="2.60.40.1120">
    <property type="entry name" value="Carboxypeptidase-like, regulatory domain"/>
    <property type="match status" value="1"/>
</dbReference>
<dbReference type="SUPFAM" id="SSF49464">
    <property type="entry name" value="Carboxypeptidase regulatory domain-like"/>
    <property type="match status" value="1"/>
</dbReference>
<keyword evidence="3 8" id="KW-1134">Transmembrane beta strand</keyword>
<feature type="domain" description="TonB-dependent receptor plug" evidence="12">
    <location>
        <begin position="134"/>
        <end position="218"/>
    </location>
</feature>
<evidence type="ECO:0000256" key="4">
    <source>
        <dbReference type="ARBA" id="ARBA00022692"/>
    </source>
</evidence>